<dbReference type="SMART" id="SM00830">
    <property type="entry name" value="CM_2"/>
    <property type="match status" value="1"/>
</dbReference>
<feature type="domain" description="Chorismate mutase" evidence="6">
    <location>
        <begin position="65"/>
        <end position="158"/>
    </location>
</feature>
<dbReference type="InterPro" id="IPR036979">
    <property type="entry name" value="CM_dom_sf"/>
</dbReference>
<name>A0A5E4RLE5_9BURK</name>
<evidence type="ECO:0000256" key="5">
    <source>
        <dbReference type="SAM" id="SignalP"/>
    </source>
</evidence>
<dbReference type="PANTHER" id="PTHR38041:SF2">
    <property type="entry name" value="SECRETED CHORISMATE MUTASE"/>
    <property type="match status" value="1"/>
</dbReference>
<dbReference type="Pfam" id="PF01817">
    <property type="entry name" value="CM_2"/>
    <property type="match status" value="1"/>
</dbReference>
<dbReference type="GO" id="GO:0046417">
    <property type="term" value="P:chorismate metabolic process"/>
    <property type="evidence" value="ECO:0007669"/>
    <property type="project" value="InterPro"/>
</dbReference>
<evidence type="ECO:0000256" key="1">
    <source>
        <dbReference type="ARBA" id="ARBA00004817"/>
    </source>
</evidence>
<dbReference type="Gene3D" id="1.20.59.10">
    <property type="entry name" value="Chorismate mutase"/>
    <property type="match status" value="1"/>
</dbReference>
<evidence type="ECO:0000256" key="2">
    <source>
        <dbReference type="ARBA" id="ARBA00012404"/>
    </source>
</evidence>
<dbReference type="EMBL" id="CABPRZ010000001">
    <property type="protein sequence ID" value="VVD63641.1"/>
    <property type="molecule type" value="Genomic_DNA"/>
</dbReference>
<feature type="signal peptide" evidence="5">
    <location>
        <begin position="1"/>
        <end position="30"/>
    </location>
</feature>
<evidence type="ECO:0000256" key="3">
    <source>
        <dbReference type="ARBA" id="ARBA00022729"/>
    </source>
</evidence>
<dbReference type="InterPro" id="IPR008240">
    <property type="entry name" value="Chorismate_mutase_periplasmic"/>
</dbReference>
<proteinExistence type="predicted"/>
<dbReference type="AlphaFoldDB" id="A0A5E4RLE5"/>
<dbReference type="EC" id="5.4.99.5" evidence="2"/>
<gene>
    <name evidence="7" type="ORF">PTE30175_00228</name>
</gene>
<keyword evidence="3 5" id="KW-0732">Signal</keyword>
<organism evidence="7 8">
    <name type="scientific">Pandoraea terrae</name>
    <dbReference type="NCBI Taxonomy" id="1537710"/>
    <lineage>
        <taxon>Bacteria</taxon>
        <taxon>Pseudomonadati</taxon>
        <taxon>Pseudomonadota</taxon>
        <taxon>Betaproteobacteria</taxon>
        <taxon>Burkholderiales</taxon>
        <taxon>Burkholderiaceae</taxon>
        <taxon>Pandoraea</taxon>
    </lineage>
</organism>
<dbReference type="UniPathway" id="UPA00120">
    <property type="reaction ID" value="UER00203"/>
</dbReference>
<dbReference type="PROSITE" id="PS51168">
    <property type="entry name" value="CHORISMATE_MUT_2"/>
    <property type="match status" value="1"/>
</dbReference>
<dbReference type="SUPFAM" id="SSF48600">
    <property type="entry name" value="Chorismate mutase II"/>
    <property type="match status" value="1"/>
</dbReference>
<dbReference type="PROSITE" id="PS51257">
    <property type="entry name" value="PROKAR_LIPOPROTEIN"/>
    <property type="match status" value="1"/>
</dbReference>
<evidence type="ECO:0000313" key="8">
    <source>
        <dbReference type="Proteomes" id="UP000414233"/>
    </source>
</evidence>
<dbReference type="InterPro" id="IPR002701">
    <property type="entry name" value="CM_II_prokaryot"/>
</dbReference>
<keyword evidence="8" id="KW-1185">Reference proteome</keyword>
<dbReference type="PANTHER" id="PTHR38041">
    <property type="entry name" value="CHORISMATE MUTASE"/>
    <property type="match status" value="1"/>
</dbReference>
<feature type="chain" id="PRO_5023108006" description="chorismate mutase" evidence="5">
    <location>
        <begin position="31"/>
        <end position="251"/>
    </location>
</feature>
<dbReference type="RefSeq" id="WP_150695209.1">
    <property type="nucleotide sequence ID" value="NZ_CABPRZ010000001.1"/>
</dbReference>
<dbReference type="InterPro" id="IPR051331">
    <property type="entry name" value="Chorismate_mutase-related"/>
</dbReference>
<accession>A0A5E4RLE5</accession>
<reference evidence="7 8" key="1">
    <citation type="submission" date="2019-08" db="EMBL/GenBank/DDBJ databases">
        <authorList>
            <person name="Peeters C."/>
        </authorList>
    </citation>
    <scope>NUCLEOTIDE SEQUENCE [LARGE SCALE GENOMIC DNA]</scope>
    <source>
        <strain evidence="7 8">LMG 30175</strain>
    </source>
</reference>
<dbReference type="OrthoDB" id="6053806at2"/>
<keyword evidence="4 7" id="KW-0413">Isomerase</keyword>
<comment type="pathway">
    <text evidence="1">Metabolic intermediate biosynthesis; prephenate biosynthesis; prephenate from chorismate: step 1/1.</text>
</comment>
<dbReference type="GO" id="GO:0004106">
    <property type="term" value="F:chorismate mutase activity"/>
    <property type="evidence" value="ECO:0007669"/>
    <property type="project" value="UniProtKB-EC"/>
</dbReference>
<protein>
    <recommendedName>
        <fullName evidence="2">chorismate mutase</fullName>
        <ecNumber evidence="2">5.4.99.5</ecNumber>
    </recommendedName>
</protein>
<evidence type="ECO:0000256" key="4">
    <source>
        <dbReference type="ARBA" id="ARBA00023235"/>
    </source>
</evidence>
<dbReference type="NCBIfam" id="TIGR01806">
    <property type="entry name" value="CM_mono2"/>
    <property type="match status" value="1"/>
</dbReference>
<evidence type="ECO:0000313" key="7">
    <source>
        <dbReference type="EMBL" id="VVD63641.1"/>
    </source>
</evidence>
<dbReference type="InterPro" id="IPR036263">
    <property type="entry name" value="Chorismate_II_sf"/>
</dbReference>
<dbReference type="GO" id="GO:0009697">
    <property type="term" value="P:salicylic acid biosynthetic process"/>
    <property type="evidence" value="ECO:0007669"/>
    <property type="project" value="TreeGrafter"/>
</dbReference>
<dbReference type="Proteomes" id="UP000414233">
    <property type="component" value="Unassembled WGS sequence"/>
</dbReference>
<evidence type="ECO:0000259" key="6">
    <source>
        <dbReference type="PROSITE" id="PS51168"/>
    </source>
</evidence>
<sequence length="251" mass="25955">MRPFVFLAHRVGRLACLSVLAAGYSCVAQAASDATAAAQPAPRGVRTIAAQAAQAAGGYRAAALPATPRDPAGVRPAAAADPVVDPLLQGVLERLAIGEAVARSKFDTGKPVQDTPREQALLDAVARQAPQYGVTGAQARTFFRAQIEAGKVVQTALLARWQRQGGAPGKAVDLGATLRPRLDALSGELLQNLGRVCALPAGSARQARILQARERLAQARKLGALQRAAFDQATSGLCAASAKRGMTLALL</sequence>